<organism evidence="1 2">
    <name type="scientific">Leucogyrophana mollusca</name>
    <dbReference type="NCBI Taxonomy" id="85980"/>
    <lineage>
        <taxon>Eukaryota</taxon>
        <taxon>Fungi</taxon>
        <taxon>Dikarya</taxon>
        <taxon>Basidiomycota</taxon>
        <taxon>Agaricomycotina</taxon>
        <taxon>Agaricomycetes</taxon>
        <taxon>Agaricomycetidae</taxon>
        <taxon>Boletales</taxon>
        <taxon>Boletales incertae sedis</taxon>
        <taxon>Leucogyrophana</taxon>
    </lineage>
</organism>
<dbReference type="EMBL" id="MU266401">
    <property type="protein sequence ID" value="KAH7925490.1"/>
    <property type="molecule type" value="Genomic_DNA"/>
</dbReference>
<evidence type="ECO:0000313" key="1">
    <source>
        <dbReference type="EMBL" id="KAH7925490.1"/>
    </source>
</evidence>
<protein>
    <submittedName>
        <fullName evidence="1">COX5B-domain-containing protein</fullName>
    </submittedName>
</protein>
<proteinExistence type="predicted"/>
<reference evidence="1" key="1">
    <citation type="journal article" date="2021" name="New Phytol.">
        <title>Evolutionary innovations through gain and loss of genes in the ectomycorrhizal Boletales.</title>
        <authorList>
            <person name="Wu G."/>
            <person name="Miyauchi S."/>
            <person name="Morin E."/>
            <person name="Kuo A."/>
            <person name="Drula E."/>
            <person name="Varga T."/>
            <person name="Kohler A."/>
            <person name="Feng B."/>
            <person name="Cao Y."/>
            <person name="Lipzen A."/>
            <person name="Daum C."/>
            <person name="Hundley H."/>
            <person name="Pangilinan J."/>
            <person name="Johnson J."/>
            <person name="Barry K."/>
            <person name="LaButti K."/>
            <person name="Ng V."/>
            <person name="Ahrendt S."/>
            <person name="Min B."/>
            <person name="Choi I.G."/>
            <person name="Park H."/>
            <person name="Plett J.M."/>
            <person name="Magnuson J."/>
            <person name="Spatafora J.W."/>
            <person name="Nagy L.G."/>
            <person name="Henrissat B."/>
            <person name="Grigoriev I.V."/>
            <person name="Yang Z.L."/>
            <person name="Xu J."/>
            <person name="Martin F.M."/>
        </authorList>
    </citation>
    <scope>NUCLEOTIDE SEQUENCE</scope>
    <source>
        <strain evidence="1">KUC20120723A-06</strain>
    </source>
</reference>
<name>A0ACB8BJD7_9AGAM</name>
<keyword evidence="2" id="KW-1185">Reference proteome</keyword>
<evidence type="ECO:0000313" key="2">
    <source>
        <dbReference type="Proteomes" id="UP000790709"/>
    </source>
</evidence>
<comment type="caution">
    <text evidence="1">The sequence shown here is derived from an EMBL/GenBank/DDBJ whole genome shotgun (WGS) entry which is preliminary data.</text>
</comment>
<accession>A0ACB8BJD7</accession>
<dbReference type="Proteomes" id="UP000790709">
    <property type="component" value="Unassembled WGS sequence"/>
</dbReference>
<gene>
    <name evidence="1" type="ORF">BV22DRAFT_1064846</name>
</gene>
<sequence>MLSVALRAVRPVALRSARRASPSTAARALSTTASRLSGPAAPSIYGTGSKQGEVPSDETQATGLERFQLLGEMQGVDSFDLEPLDSSRVGTLADPIKVFSLDTERIVGCTGAPADSHELHWFTVRHDKTRRCPECGSAYALDFQGVAEEHDAHHH</sequence>